<dbReference type="PATRIC" id="fig|797209.4.peg.251"/>
<sequence>MTENEPEPDEVLDECNQCGRTTLSVYLENGVCVKCRDG</sequence>
<dbReference type="Proteomes" id="UP000003751">
    <property type="component" value="Unassembled WGS sequence"/>
</dbReference>
<reference evidence="1 2" key="1">
    <citation type="journal article" date="2014" name="ISME J.">
        <title>Trehalose/2-sulfotrehalose biosynthesis and glycine-betaine uptake are widely spread mechanisms for osmoadaptation in the Halobacteriales.</title>
        <authorList>
            <person name="Youssef N.H."/>
            <person name="Savage-Ashlock K.N."/>
            <person name="McCully A.L."/>
            <person name="Luedtke B."/>
            <person name="Shaw E.I."/>
            <person name="Hoff W.D."/>
            <person name="Elshahed M.S."/>
        </authorList>
    </citation>
    <scope>NUCLEOTIDE SEQUENCE [LARGE SCALE GENOMIC DNA]</scope>
    <source>
        <strain evidence="1 2">DX253</strain>
    </source>
</reference>
<evidence type="ECO:0000313" key="2">
    <source>
        <dbReference type="Proteomes" id="UP000003751"/>
    </source>
</evidence>
<proteinExistence type="predicted"/>
<evidence type="ECO:0000313" key="1">
    <source>
        <dbReference type="EMBL" id="EFW93745.1"/>
    </source>
</evidence>
<organism evidence="1 2">
    <name type="scientific">Haladaptatus paucihalophilus DX253</name>
    <dbReference type="NCBI Taxonomy" id="797209"/>
    <lineage>
        <taxon>Archaea</taxon>
        <taxon>Methanobacteriati</taxon>
        <taxon>Methanobacteriota</taxon>
        <taxon>Stenosarchaea group</taxon>
        <taxon>Halobacteria</taxon>
        <taxon>Halobacteriales</taxon>
        <taxon>Haladaptataceae</taxon>
        <taxon>Haladaptatus</taxon>
    </lineage>
</organism>
<comment type="caution">
    <text evidence="1">The sequence shown here is derived from an EMBL/GenBank/DDBJ whole genome shotgun (WGS) entry which is preliminary data.</text>
</comment>
<accession>E7QMV0</accession>
<dbReference type="AlphaFoldDB" id="E7QMV0"/>
<gene>
    <name evidence="1" type="ORF">ZOD2009_01340</name>
</gene>
<dbReference type="EMBL" id="AEMG01000002">
    <property type="protein sequence ID" value="EFW93745.1"/>
    <property type="molecule type" value="Genomic_DNA"/>
</dbReference>
<name>E7QMV0_HALPU</name>
<protein>
    <submittedName>
        <fullName evidence="1">Uncharacterized protein</fullName>
    </submittedName>
</protein>